<accession>A0A1W0XC20</accession>
<protein>
    <recommendedName>
        <fullName evidence="5">Trimethyllysine dioxygenase, mitochondrial</fullName>
    </recommendedName>
</protein>
<dbReference type="Proteomes" id="UP000192578">
    <property type="component" value="Unassembled WGS sequence"/>
</dbReference>
<keyword evidence="6" id="KW-0479">Metal-binding</keyword>
<evidence type="ECO:0000256" key="5">
    <source>
        <dbReference type="ARBA" id="ARBA00016835"/>
    </source>
</evidence>
<comment type="cofactor">
    <cofactor evidence="2">
        <name>L-ascorbate</name>
        <dbReference type="ChEBI" id="CHEBI:38290"/>
    </cofactor>
</comment>
<comment type="caution">
    <text evidence="12">The sequence shown here is derived from an EMBL/GenBank/DDBJ whole genome shotgun (WGS) entry which is preliminary data.</text>
</comment>
<evidence type="ECO:0000313" key="13">
    <source>
        <dbReference type="Proteomes" id="UP000192578"/>
    </source>
</evidence>
<evidence type="ECO:0000256" key="10">
    <source>
        <dbReference type="ARBA" id="ARBA00023004"/>
    </source>
</evidence>
<dbReference type="Pfam" id="PF02668">
    <property type="entry name" value="TauD"/>
    <property type="match status" value="1"/>
</dbReference>
<dbReference type="Gene3D" id="3.60.130.10">
    <property type="entry name" value="Clavaminate synthase-like"/>
    <property type="match status" value="1"/>
</dbReference>
<dbReference type="SUPFAM" id="SSF51197">
    <property type="entry name" value="Clavaminate synthase-like"/>
    <property type="match status" value="1"/>
</dbReference>
<dbReference type="InterPro" id="IPR038492">
    <property type="entry name" value="GBBH-like_N_sf"/>
</dbReference>
<evidence type="ECO:0000256" key="2">
    <source>
        <dbReference type="ARBA" id="ARBA00001961"/>
    </source>
</evidence>
<dbReference type="UniPathway" id="UPA00118"/>
<dbReference type="InterPro" id="IPR050411">
    <property type="entry name" value="AlphaKG_dependent_hydroxylases"/>
</dbReference>
<comment type="pathway">
    <text evidence="3">Amine and polyamine biosynthesis; carnitine biosynthesis.</text>
</comment>
<gene>
    <name evidence="12" type="ORF">BV898_01267</name>
</gene>
<dbReference type="NCBIfam" id="TIGR02410">
    <property type="entry name" value="carnitine_TMLD"/>
    <property type="match status" value="1"/>
</dbReference>
<dbReference type="Gene3D" id="3.30.2020.30">
    <property type="match status" value="1"/>
</dbReference>
<feature type="domain" description="TauD/TfdA-like" evidence="11">
    <location>
        <begin position="222"/>
        <end position="454"/>
    </location>
</feature>
<proteinExistence type="inferred from homology"/>
<evidence type="ECO:0000256" key="1">
    <source>
        <dbReference type="ARBA" id="ARBA00001954"/>
    </source>
</evidence>
<comment type="cofactor">
    <cofactor evidence="1">
        <name>Fe(2+)</name>
        <dbReference type="ChEBI" id="CHEBI:29033"/>
    </cofactor>
</comment>
<name>A0A1W0XC20_HYPEX</name>
<keyword evidence="9" id="KW-0560">Oxidoreductase</keyword>
<dbReference type="InterPro" id="IPR012776">
    <property type="entry name" value="Trimethyllysine_dOase"/>
</dbReference>
<dbReference type="PANTHER" id="PTHR10696">
    <property type="entry name" value="GAMMA-BUTYROBETAINE HYDROXYLASE-RELATED"/>
    <property type="match status" value="1"/>
</dbReference>
<evidence type="ECO:0000313" key="12">
    <source>
        <dbReference type="EMBL" id="OQV25057.1"/>
    </source>
</evidence>
<evidence type="ECO:0000259" key="11">
    <source>
        <dbReference type="Pfam" id="PF02668"/>
    </source>
</evidence>
<keyword evidence="7" id="KW-0124">Carnitine biosynthesis</keyword>
<dbReference type="InterPro" id="IPR003819">
    <property type="entry name" value="TauD/TfdA-like"/>
</dbReference>
<dbReference type="GO" id="GO:0005739">
    <property type="term" value="C:mitochondrion"/>
    <property type="evidence" value="ECO:0007669"/>
    <property type="project" value="TreeGrafter"/>
</dbReference>
<comment type="similarity">
    <text evidence="4">Belongs to the gamma-BBH/TMLD family.</text>
</comment>
<keyword evidence="10" id="KW-0408">Iron</keyword>
<evidence type="ECO:0000256" key="3">
    <source>
        <dbReference type="ARBA" id="ARBA00005022"/>
    </source>
</evidence>
<reference evidence="13" key="1">
    <citation type="submission" date="2017-01" db="EMBL/GenBank/DDBJ databases">
        <title>Comparative genomics of anhydrobiosis in the tardigrade Hypsibius dujardini.</title>
        <authorList>
            <person name="Yoshida Y."/>
            <person name="Koutsovoulos G."/>
            <person name="Laetsch D."/>
            <person name="Stevens L."/>
            <person name="Kumar S."/>
            <person name="Horikawa D."/>
            <person name="Ishino K."/>
            <person name="Komine S."/>
            <person name="Tomita M."/>
            <person name="Blaxter M."/>
            <person name="Arakawa K."/>
        </authorList>
    </citation>
    <scope>NUCLEOTIDE SEQUENCE [LARGE SCALE GENOMIC DNA]</scope>
    <source>
        <strain evidence="13">Z151</strain>
    </source>
</reference>
<dbReference type="EMBL" id="MTYJ01000004">
    <property type="protein sequence ID" value="OQV25057.1"/>
    <property type="molecule type" value="Genomic_DNA"/>
</dbReference>
<keyword evidence="13" id="KW-1185">Reference proteome</keyword>
<sequence>MAARNMSGAAQRIATLFQKTPQPIPLSAKLLPPSNSPIQSRFAYSSSSFSTSSSARNLSTQPNIQVPLNEDSATLLSSSFHLSVMDEPEVRLRDRSAESSPAMLFRAEDTLTIQQGQEKLEVPLLWLRDSCGCGLCVDGKTNQRRSWTIVGDARLKEAEIVAGTLRAQWTDGHISNHKLEDLKRTFLVEKDGKSSHTVRRQTWRRQTWRGLPLPVIPHAEVLTDTGLTNLITNIHRYGFGLVNGCGVSEADTEALVRRIAPPMPTTFSPGMWTFTANMARDDTAYGNDSLAPHTDNTYFSNPARLQVFHCLEREAVTGGETVLVDGFQCAEKLQKEDPSAVKTLSTVAQECAYIEPNVCYKWTDTVLASSKLDGTLLEKVRFNMYDRTTRPPLCATRDVNRFYRALKRFADLTQDRENQLLLTLTPGVVVFIDNWRVMHGRTGFSGKRVLTGCYVDSDEFNHACRRANVIP</sequence>
<dbReference type="PANTHER" id="PTHR10696:SF51">
    <property type="entry name" value="TRIMETHYLLYSINE DIOXYGENASE, MITOCHONDRIAL"/>
    <property type="match status" value="1"/>
</dbReference>
<dbReference type="GO" id="GO:0050353">
    <property type="term" value="F:trimethyllysine dioxygenase activity"/>
    <property type="evidence" value="ECO:0007669"/>
    <property type="project" value="InterPro"/>
</dbReference>
<evidence type="ECO:0000256" key="7">
    <source>
        <dbReference type="ARBA" id="ARBA00022873"/>
    </source>
</evidence>
<dbReference type="CDD" id="cd00250">
    <property type="entry name" value="CAS_like"/>
    <property type="match status" value="1"/>
</dbReference>
<dbReference type="GO" id="GO:0005506">
    <property type="term" value="F:iron ion binding"/>
    <property type="evidence" value="ECO:0007669"/>
    <property type="project" value="InterPro"/>
</dbReference>
<keyword evidence="8 12" id="KW-0223">Dioxygenase</keyword>
<dbReference type="AlphaFoldDB" id="A0A1W0XC20"/>
<evidence type="ECO:0000256" key="6">
    <source>
        <dbReference type="ARBA" id="ARBA00022723"/>
    </source>
</evidence>
<organism evidence="12 13">
    <name type="scientific">Hypsibius exemplaris</name>
    <name type="common">Freshwater tardigrade</name>
    <dbReference type="NCBI Taxonomy" id="2072580"/>
    <lineage>
        <taxon>Eukaryota</taxon>
        <taxon>Metazoa</taxon>
        <taxon>Ecdysozoa</taxon>
        <taxon>Tardigrada</taxon>
        <taxon>Eutardigrada</taxon>
        <taxon>Parachela</taxon>
        <taxon>Hypsibioidea</taxon>
        <taxon>Hypsibiidae</taxon>
        <taxon>Hypsibius</taxon>
    </lineage>
</organism>
<evidence type="ECO:0000256" key="8">
    <source>
        <dbReference type="ARBA" id="ARBA00022964"/>
    </source>
</evidence>
<evidence type="ECO:0000256" key="9">
    <source>
        <dbReference type="ARBA" id="ARBA00023002"/>
    </source>
</evidence>
<dbReference type="GO" id="GO:0045329">
    <property type="term" value="P:carnitine biosynthetic process"/>
    <property type="evidence" value="ECO:0007669"/>
    <property type="project" value="UniProtKB-UniPathway"/>
</dbReference>
<dbReference type="OrthoDB" id="408743at2759"/>
<dbReference type="InterPro" id="IPR042098">
    <property type="entry name" value="TauD-like_sf"/>
</dbReference>
<evidence type="ECO:0000256" key="4">
    <source>
        <dbReference type="ARBA" id="ARBA00008654"/>
    </source>
</evidence>